<keyword evidence="1" id="KW-1133">Transmembrane helix</keyword>
<dbReference type="AlphaFoldDB" id="A0ABD0U237"/>
<evidence type="ECO:0000313" key="2">
    <source>
        <dbReference type="EMBL" id="KAL0905879.1"/>
    </source>
</evidence>
<evidence type="ECO:0000256" key="1">
    <source>
        <dbReference type="SAM" id="Phobius"/>
    </source>
</evidence>
<comment type="caution">
    <text evidence="2">The sequence shown here is derived from an EMBL/GenBank/DDBJ whole genome shotgun (WGS) entry which is preliminary data.</text>
</comment>
<keyword evidence="3" id="KW-1185">Reference proteome</keyword>
<name>A0ABD0U237_DENTH</name>
<gene>
    <name evidence="2" type="ORF">M5K25_024325</name>
</gene>
<keyword evidence="1" id="KW-0812">Transmembrane</keyword>
<proteinExistence type="predicted"/>
<sequence>MNFNATTTIFSPQPLSGVKRSFLCETHIATAVLNPTKKEQYFIWDNFLTQESCPKQNLSYAENLGIFFGSFGCLILKIIFCKMLEFTKFIITFMLSREKLYVFILESYKFYVKHKNVDLKSSLNLTALEQGDHRKKTAWSEELYMFERAKSSWKLPKLKLGPSGLRFQKTYSQTDRLGITNPTTPKSTQSEPK</sequence>
<feature type="transmembrane region" description="Helical" evidence="1">
    <location>
        <begin position="64"/>
        <end position="84"/>
    </location>
</feature>
<accession>A0ABD0U237</accession>
<reference evidence="2 3" key="1">
    <citation type="journal article" date="2024" name="Plant Biotechnol. J.">
        <title>Dendrobium thyrsiflorum genome and its molecular insights into genes involved in important horticultural traits.</title>
        <authorList>
            <person name="Chen B."/>
            <person name="Wang J.Y."/>
            <person name="Zheng P.J."/>
            <person name="Li K.L."/>
            <person name="Liang Y.M."/>
            <person name="Chen X.F."/>
            <person name="Zhang C."/>
            <person name="Zhao X."/>
            <person name="He X."/>
            <person name="Zhang G.Q."/>
            <person name="Liu Z.J."/>
            <person name="Xu Q."/>
        </authorList>
    </citation>
    <scope>NUCLEOTIDE SEQUENCE [LARGE SCALE GENOMIC DNA]</scope>
    <source>
        <strain evidence="2">GZMU011</strain>
    </source>
</reference>
<keyword evidence="1" id="KW-0472">Membrane</keyword>
<protein>
    <submittedName>
        <fullName evidence="2">Uncharacterized protein</fullName>
    </submittedName>
</protein>
<organism evidence="2 3">
    <name type="scientific">Dendrobium thyrsiflorum</name>
    <name type="common">Pinecone-like raceme dendrobium</name>
    <name type="synonym">Orchid</name>
    <dbReference type="NCBI Taxonomy" id="117978"/>
    <lineage>
        <taxon>Eukaryota</taxon>
        <taxon>Viridiplantae</taxon>
        <taxon>Streptophyta</taxon>
        <taxon>Embryophyta</taxon>
        <taxon>Tracheophyta</taxon>
        <taxon>Spermatophyta</taxon>
        <taxon>Magnoliopsida</taxon>
        <taxon>Liliopsida</taxon>
        <taxon>Asparagales</taxon>
        <taxon>Orchidaceae</taxon>
        <taxon>Epidendroideae</taxon>
        <taxon>Malaxideae</taxon>
        <taxon>Dendrobiinae</taxon>
        <taxon>Dendrobium</taxon>
    </lineage>
</organism>
<evidence type="ECO:0000313" key="3">
    <source>
        <dbReference type="Proteomes" id="UP001552299"/>
    </source>
</evidence>
<dbReference type="EMBL" id="JANQDX010000018">
    <property type="protein sequence ID" value="KAL0905879.1"/>
    <property type="molecule type" value="Genomic_DNA"/>
</dbReference>
<dbReference type="Proteomes" id="UP001552299">
    <property type="component" value="Unassembled WGS sequence"/>
</dbReference>